<evidence type="ECO:0000313" key="2">
    <source>
        <dbReference type="Proteomes" id="UP000762676"/>
    </source>
</evidence>
<gene>
    <name evidence="1" type="ORF">ElyMa_005709100</name>
</gene>
<comment type="caution">
    <text evidence="1">The sequence shown here is derived from an EMBL/GenBank/DDBJ whole genome shotgun (WGS) entry which is preliminary data.</text>
</comment>
<reference evidence="1 2" key="1">
    <citation type="journal article" date="2021" name="Elife">
        <title>Chloroplast acquisition without the gene transfer in kleptoplastic sea slugs, Plakobranchus ocellatus.</title>
        <authorList>
            <person name="Maeda T."/>
            <person name="Takahashi S."/>
            <person name="Yoshida T."/>
            <person name="Shimamura S."/>
            <person name="Takaki Y."/>
            <person name="Nagai Y."/>
            <person name="Toyoda A."/>
            <person name="Suzuki Y."/>
            <person name="Arimoto A."/>
            <person name="Ishii H."/>
            <person name="Satoh N."/>
            <person name="Nishiyama T."/>
            <person name="Hasebe M."/>
            <person name="Maruyama T."/>
            <person name="Minagawa J."/>
            <person name="Obokata J."/>
            <person name="Shigenobu S."/>
        </authorList>
    </citation>
    <scope>NUCLEOTIDE SEQUENCE [LARGE SCALE GENOMIC DNA]</scope>
</reference>
<keyword evidence="2" id="KW-1185">Reference proteome</keyword>
<dbReference type="AlphaFoldDB" id="A0AAV4FI76"/>
<evidence type="ECO:0008006" key="3">
    <source>
        <dbReference type="Google" id="ProtNLM"/>
    </source>
</evidence>
<proteinExistence type="predicted"/>
<accession>A0AAV4FI76</accession>
<dbReference type="Proteomes" id="UP000762676">
    <property type="component" value="Unassembled WGS sequence"/>
</dbReference>
<organism evidence="1 2">
    <name type="scientific">Elysia marginata</name>
    <dbReference type="NCBI Taxonomy" id="1093978"/>
    <lineage>
        <taxon>Eukaryota</taxon>
        <taxon>Metazoa</taxon>
        <taxon>Spiralia</taxon>
        <taxon>Lophotrochozoa</taxon>
        <taxon>Mollusca</taxon>
        <taxon>Gastropoda</taxon>
        <taxon>Heterobranchia</taxon>
        <taxon>Euthyneura</taxon>
        <taxon>Panpulmonata</taxon>
        <taxon>Sacoglossa</taxon>
        <taxon>Placobranchoidea</taxon>
        <taxon>Plakobranchidae</taxon>
        <taxon>Elysia</taxon>
    </lineage>
</organism>
<dbReference type="EMBL" id="BMAT01011421">
    <property type="protein sequence ID" value="GFR72570.1"/>
    <property type="molecule type" value="Genomic_DNA"/>
</dbReference>
<sequence>MENKRKIESRHRGFERRILRRILGIRWEHRVTNKRIAERTGINLIADRVKSIRWRWLGHVLRMAKNRHPFLILTLNPQGKRIELDRGVHGGGQWTMKDQGLTKHGMS</sequence>
<name>A0AAV4FI76_9GAST</name>
<protein>
    <recommendedName>
        <fullName evidence="3">Transposase Tc1-like domain-containing protein</fullName>
    </recommendedName>
</protein>
<evidence type="ECO:0000313" key="1">
    <source>
        <dbReference type="EMBL" id="GFR72570.1"/>
    </source>
</evidence>